<dbReference type="Proteomes" id="UP001232148">
    <property type="component" value="Unassembled WGS sequence"/>
</dbReference>
<name>A0AAD9LYT1_9PEZI</name>
<gene>
    <name evidence="1" type="ORF">LX32DRAFT_435945</name>
</gene>
<organism evidence="1 2">
    <name type="scientific">Colletotrichum zoysiae</name>
    <dbReference type="NCBI Taxonomy" id="1216348"/>
    <lineage>
        <taxon>Eukaryota</taxon>
        <taxon>Fungi</taxon>
        <taxon>Dikarya</taxon>
        <taxon>Ascomycota</taxon>
        <taxon>Pezizomycotina</taxon>
        <taxon>Sordariomycetes</taxon>
        <taxon>Hypocreomycetidae</taxon>
        <taxon>Glomerellales</taxon>
        <taxon>Glomerellaceae</taxon>
        <taxon>Colletotrichum</taxon>
        <taxon>Colletotrichum graminicola species complex</taxon>
    </lineage>
</organism>
<evidence type="ECO:0000313" key="2">
    <source>
        <dbReference type="Proteomes" id="UP001232148"/>
    </source>
</evidence>
<proteinExistence type="predicted"/>
<dbReference type="EMBL" id="MU842893">
    <property type="protein sequence ID" value="KAK2027551.1"/>
    <property type="molecule type" value="Genomic_DNA"/>
</dbReference>
<keyword evidence="2" id="KW-1185">Reference proteome</keyword>
<sequence>MFSVLSLKNGRRVHRTQTAYIVGDLGTQKRISNLSSACRLSVRETDRRLLSRRFLLLGGSLSPLPWPVWSQRSASVSLPVESLFGFFPNGYTWFGSKNRYFMGADGCWQEPDIGTGELRGWCAVARPESSDLNEPIGEDLTTSIKSASLSNSQYEWLKINADIRDSFSSTGTLKPHQVQHPPSAIFLASALHSPWSGMSNDFVLQRLFNILPAF</sequence>
<comment type="caution">
    <text evidence="1">The sequence shown here is derived from an EMBL/GenBank/DDBJ whole genome shotgun (WGS) entry which is preliminary data.</text>
</comment>
<protein>
    <submittedName>
        <fullName evidence="1">Uncharacterized protein</fullName>
    </submittedName>
</protein>
<accession>A0AAD9LYT1</accession>
<dbReference type="AlphaFoldDB" id="A0AAD9LYT1"/>
<reference evidence="1" key="1">
    <citation type="submission" date="2021-06" db="EMBL/GenBank/DDBJ databases">
        <title>Comparative genomics, transcriptomics and evolutionary studies reveal genomic signatures of adaptation to plant cell wall in hemibiotrophic fungi.</title>
        <authorList>
            <consortium name="DOE Joint Genome Institute"/>
            <person name="Baroncelli R."/>
            <person name="Diaz J.F."/>
            <person name="Benocci T."/>
            <person name="Peng M."/>
            <person name="Battaglia E."/>
            <person name="Haridas S."/>
            <person name="Andreopoulos W."/>
            <person name="Labutti K."/>
            <person name="Pangilinan J."/>
            <person name="Floch G.L."/>
            <person name="Makela M.R."/>
            <person name="Henrissat B."/>
            <person name="Grigoriev I.V."/>
            <person name="Crouch J.A."/>
            <person name="De Vries R.P."/>
            <person name="Sukno S.A."/>
            <person name="Thon M.R."/>
        </authorList>
    </citation>
    <scope>NUCLEOTIDE SEQUENCE</scope>
    <source>
        <strain evidence="1">MAFF235873</strain>
    </source>
</reference>
<evidence type="ECO:0000313" key="1">
    <source>
        <dbReference type="EMBL" id="KAK2027551.1"/>
    </source>
</evidence>